<dbReference type="Proteomes" id="UP000634136">
    <property type="component" value="Unassembled WGS sequence"/>
</dbReference>
<proteinExistence type="predicted"/>
<name>A0A834T1R3_9FABA</name>
<gene>
    <name evidence="1" type="ORF">G2W53_039745</name>
</gene>
<protein>
    <submittedName>
        <fullName evidence="1">Uncharacterized protein</fullName>
    </submittedName>
</protein>
<organism evidence="1 2">
    <name type="scientific">Senna tora</name>
    <dbReference type="NCBI Taxonomy" id="362788"/>
    <lineage>
        <taxon>Eukaryota</taxon>
        <taxon>Viridiplantae</taxon>
        <taxon>Streptophyta</taxon>
        <taxon>Embryophyta</taxon>
        <taxon>Tracheophyta</taxon>
        <taxon>Spermatophyta</taxon>
        <taxon>Magnoliopsida</taxon>
        <taxon>eudicotyledons</taxon>
        <taxon>Gunneridae</taxon>
        <taxon>Pentapetalae</taxon>
        <taxon>rosids</taxon>
        <taxon>fabids</taxon>
        <taxon>Fabales</taxon>
        <taxon>Fabaceae</taxon>
        <taxon>Caesalpinioideae</taxon>
        <taxon>Cassia clade</taxon>
        <taxon>Senna</taxon>
    </lineage>
</organism>
<comment type="caution">
    <text evidence="1">The sequence shown here is derived from an EMBL/GenBank/DDBJ whole genome shotgun (WGS) entry which is preliminary data.</text>
</comment>
<evidence type="ECO:0000313" key="2">
    <source>
        <dbReference type="Proteomes" id="UP000634136"/>
    </source>
</evidence>
<accession>A0A834T1R3</accession>
<dbReference type="EMBL" id="JAAIUW010000012">
    <property type="protein sequence ID" value="KAF7807584.1"/>
    <property type="molecule type" value="Genomic_DNA"/>
</dbReference>
<evidence type="ECO:0000313" key="1">
    <source>
        <dbReference type="EMBL" id="KAF7807584.1"/>
    </source>
</evidence>
<reference evidence="1" key="1">
    <citation type="submission" date="2020-09" db="EMBL/GenBank/DDBJ databases">
        <title>Genome-Enabled Discovery of Anthraquinone Biosynthesis in Senna tora.</title>
        <authorList>
            <person name="Kang S.-H."/>
            <person name="Pandey R.P."/>
            <person name="Lee C.-M."/>
            <person name="Sim J.-S."/>
            <person name="Jeong J.-T."/>
            <person name="Choi B.-S."/>
            <person name="Jung M."/>
            <person name="Ginzburg D."/>
            <person name="Zhao K."/>
            <person name="Won S.Y."/>
            <person name="Oh T.-J."/>
            <person name="Yu Y."/>
            <person name="Kim N.-H."/>
            <person name="Lee O.R."/>
            <person name="Lee T.-H."/>
            <person name="Bashyal P."/>
            <person name="Kim T.-S."/>
            <person name="Lee W.-H."/>
            <person name="Kawkins C."/>
            <person name="Kim C.-K."/>
            <person name="Kim J.S."/>
            <person name="Ahn B.O."/>
            <person name="Rhee S.Y."/>
            <person name="Sohng J.K."/>
        </authorList>
    </citation>
    <scope>NUCLEOTIDE SEQUENCE</scope>
    <source>
        <tissue evidence="1">Leaf</tissue>
    </source>
</reference>
<keyword evidence="2" id="KW-1185">Reference proteome</keyword>
<sequence>MAHVIAWKGSEKDRFAFYLGIRVDLMLEWDS</sequence>
<dbReference type="AlphaFoldDB" id="A0A834T1R3"/>